<evidence type="ECO:0000313" key="2">
    <source>
        <dbReference type="EMBL" id="KAK3760887.1"/>
    </source>
</evidence>
<name>A0AAE0Z2X0_9GAST</name>
<evidence type="ECO:0008006" key="4">
    <source>
        <dbReference type="Google" id="ProtNLM"/>
    </source>
</evidence>
<keyword evidence="3" id="KW-1185">Reference proteome</keyword>
<dbReference type="Gene3D" id="1.10.340.70">
    <property type="match status" value="1"/>
</dbReference>
<organism evidence="2 3">
    <name type="scientific">Elysia crispata</name>
    <name type="common">lettuce slug</name>
    <dbReference type="NCBI Taxonomy" id="231223"/>
    <lineage>
        <taxon>Eukaryota</taxon>
        <taxon>Metazoa</taxon>
        <taxon>Spiralia</taxon>
        <taxon>Lophotrochozoa</taxon>
        <taxon>Mollusca</taxon>
        <taxon>Gastropoda</taxon>
        <taxon>Heterobranchia</taxon>
        <taxon>Euthyneura</taxon>
        <taxon>Panpulmonata</taxon>
        <taxon>Sacoglossa</taxon>
        <taxon>Placobranchoidea</taxon>
        <taxon>Plakobranchidae</taxon>
        <taxon>Elysia</taxon>
    </lineage>
</organism>
<comment type="caution">
    <text evidence="2">The sequence shown here is derived from an EMBL/GenBank/DDBJ whole genome shotgun (WGS) entry which is preliminary data.</text>
</comment>
<accession>A0AAE0Z2X0</accession>
<evidence type="ECO:0000313" key="3">
    <source>
        <dbReference type="Proteomes" id="UP001283361"/>
    </source>
</evidence>
<protein>
    <recommendedName>
        <fullName evidence="4">Integrase zinc-binding domain-containing protein</fullName>
    </recommendedName>
</protein>
<dbReference type="AlphaFoldDB" id="A0AAE0Z2X0"/>
<feature type="region of interest" description="Disordered" evidence="1">
    <location>
        <begin position="868"/>
        <end position="933"/>
    </location>
</feature>
<feature type="compositionally biased region" description="Basic and acidic residues" evidence="1">
    <location>
        <begin position="913"/>
        <end position="933"/>
    </location>
</feature>
<sequence>MSTAGENQTLTAYRVGPLSLELGKVTTKEFMYVAPIQDDMLLGMDFTWGGTHQPFDLKNRTMSIHNEVIPIRQREVRKPQCRAVSLLKDITLHPNTIINTQCQGELGEDGLFVIEIEEQLPVLGPRVLIDGNKHPLVCLVNLSDREVKLKKDTQIAKAYPISEVETKGAGGEYLEDRTCQGDAVVDKLPESMSSMFLEACKGLNLEQQNLVEQLLITHAGVFAEDDLDLGTFTAVKHVIDTVKEGCYHYQGKEILSDLSCGGCKYCTRAHLQWHAFFQEVDDLIPLAGTAMATNQNPHIASVQRQTQWLDVCPKENLQSEQATDQVVAPLYNWLKNGISPTQGDIALSSPAAKFLWINRDMFIIEDGVIYKKEEEKKLVLVPKVLQDKIMHLCHNIPMSGHQGTKRTKEKVWEWFFCQKGVCSKLCPPWKGPAVVLEVLTPYLYRVQHGRQVSVVNHDKLKLCRDKWNALPAWVRRVLSAPEEDVRWFEQYILFKSMFNKTDVHFGQGDQTKNATRRRSRSRSPIAVIHDHARSTEGAEMEGVRLPEEQAARQRAGGATSHMNLAARQRAGGATSHMNLAARQRAGGATLHMNLAARQRAGGATSHMNLAARQRAGGATSHMNLAARQRAGGATSHMNLAARQRAGGATSHMNLAARQRAGGATSHMNLAARQRAGGATSHMNLAARQRAGGATSHMNLAARQRAGGATSHMNLAARQRAGGATSHMNLAARQRAGGATSHTNLAARQRAGGATSHTNLAARQRAGGATSHTNLAARQRAGGAKSHAIRAARQQVSMVEKMADMTQKDQQGHNRIQGWRVPNRFKLTPVNCPAVLLHWEVAAVLLSTMIRDAAQRFMHIKRNRDISLRTRSRKREERVQKGHKKAERPVEGRTTTVPHTDKEAQGNKIMDYQESAKMEGKNVAKERDIPVTKE</sequence>
<gene>
    <name evidence="2" type="ORF">RRG08_048103</name>
</gene>
<reference evidence="2" key="1">
    <citation type="journal article" date="2023" name="G3 (Bethesda)">
        <title>A reference genome for the long-term kleptoplast-retaining sea slug Elysia crispata morphotype clarki.</title>
        <authorList>
            <person name="Eastman K.E."/>
            <person name="Pendleton A.L."/>
            <person name="Shaikh M.A."/>
            <person name="Suttiyut T."/>
            <person name="Ogas R."/>
            <person name="Tomko P."/>
            <person name="Gavelis G."/>
            <person name="Widhalm J.R."/>
            <person name="Wisecaver J.H."/>
        </authorList>
    </citation>
    <scope>NUCLEOTIDE SEQUENCE</scope>
    <source>
        <strain evidence="2">ECLA1</strain>
    </source>
</reference>
<proteinExistence type="predicted"/>
<evidence type="ECO:0000256" key="1">
    <source>
        <dbReference type="SAM" id="MobiDB-lite"/>
    </source>
</evidence>
<dbReference type="EMBL" id="JAWDGP010004935">
    <property type="protein sequence ID" value="KAK3760887.1"/>
    <property type="molecule type" value="Genomic_DNA"/>
</dbReference>
<dbReference type="Proteomes" id="UP001283361">
    <property type="component" value="Unassembled WGS sequence"/>
</dbReference>
<feature type="compositionally biased region" description="Basic and acidic residues" evidence="1">
    <location>
        <begin position="868"/>
        <end position="879"/>
    </location>
</feature>